<gene>
    <name evidence="2" type="primary">ADAMTS9</name>
    <name evidence="2" type="ORF">SNAT2548_LOCUS33124</name>
</gene>
<comment type="caution">
    <text evidence="2">The sequence shown here is derived from an EMBL/GenBank/DDBJ whole genome shotgun (WGS) entry which is preliminary data.</text>
</comment>
<dbReference type="PROSITE" id="PS50231">
    <property type="entry name" value="RICIN_B_LECTIN"/>
    <property type="match status" value="2"/>
</dbReference>
<protein>
    <submittedName>
        <fullName evidence="2">ADAMTS9 protein</fullName>
    </submittedName>
</protein>
<dbReference type="AlphaFoldDB" id="A0A812UJ37"/>
<proteinExistence type="predicted"/>
<name>A0A812UJ37_9DINO</name>
<organism evidence="2 3">
    <name type="scientific">Symbiodinium natans</name>
    <dbReference type="NCBI Taxonomy" id="878477"/>
    <lineage>
        <taxon>Eukaryota</taxon>
        <taxon>Sar</taxon>
        <taxon>Alveolata</taxon>
        <taxon>Dinophyceae</taxon>
        <taxon>Suessiales</taxon>
        <taxon>Symbiodiniaceae</taxon>
        <taxon>Symbiodinium</taxon>
    </lineage>
</organism>
<dbReference type="SMART" id="SM00458">
    <property type="entry name" value="RICIN"/>
    <property type="match status" value="2"/>
</dbReference>
<accession>A0A812UJ37</accession>
<dbReference type="InterPro" id="IPR000772">
    <property type="entry name" value="Ricin_B_lectin"/>
</dbReference>
<dbReference type="Proteomes" id="UP000604046">
    <property type="component" value="Unassembled WGS sequence"/>
</dbReference>
<feature type="domain" description="Ricin B lectin" evidence="1">
    <location>
        <begin position="150"/>
        <end position="279"/>
    </location>
</feature>
<feature type="domain" description="Ricin B lectin" evidence="1">
    <location>
        <begin position="6"/>
        <end position="143"/>
    </location>
</feature>
<evidence type="ECO:0000259" key="1">
    <source>
        <dbReference type="SMART" id="SM00458"/>
    </source>
</evidence>
<dbReference type="EMBL" id="CAJNDS010002742">
    <property type="protein sequence ID" value="CAE7580583.1"/>
    <property type="molecule type" value="Genomic_DNA"/>
</dbReference>
<evidence type="ECO:0000313" key="2">
    <source>
        <dbReference type="EMBL" id="CAE7580583.1"/>
    </source>
</evidence>
<sequence>MLWKTSWEYIPGHDVAGCLAVRGSNVVGANCWVDPDCCTDNELWEFTEEGLIVETATQLCLTAVEVELNASDASDMKTIVKTCDAGDPMQRFVTNRESFTLQLEGGPSLCLDWDARGGVERFETYPVVMRECNNTHTQRWLCVLKVAKLRTSFTDGEESCLSFDNINVEGGACSQAPVWNWRFSTNQLWTKFSDDIPELCLMRIEFVLTIQDVVLAPCNSTKLEQKFTILAERTIHLLEDDGGPGKLLCLDWDVEARYEKDNVYMYYCNDQLNQLWLPIAP</sequence>
<dbReference type="Pfam" id="PF00652">
    <property type="entry name" value="Ricin_B_lectin"/>
    <property type="match status" value="1"/>
</dbReference>
<keyword evidence="3" id="KW-1185">Reference proteome</keyword>
<dbReference type="InterPro" id="IPR035992">
    <property type="entry name" value="Ricin_B-like_lectins"/>
</dbReference>
<dbReference type="OrthoDB" id="409132at2759"/>
<dbReference type="SUPFAM" id="SSF50370">
    <property type="entry name" value="Ricin B-like lectins"/>
    <property type="match status" value="2"/>
</dbReference>
<dbReference type="Gene3D" id="2.80.10.50">
    <property type="match status" value="2"/>
</dbReference>
<evidence type="ECO:0000313" key="3">
    <source>
        <dbReference type="Proteomes" id="UP000604046"/>
    </source>
</evidence>
<reference evidence="2" key="1">
    <citation type="submission" date="2021-02" db="EMBL/GenBank/DDBJ databases">
        <authorList>
            <person name="Dougan E. K."/>
            <person name="Rhodes N."/>
            <person name="Thang M."/>
            <person name="Chan C."/>
        </authorList>
    </citation>
    <scope>NUCLEOTIDE SEQUENCE</scope>
</reference>